<comment type="caution">
    <text evidence="1">The sequence shown here is derived from an EMBL/GenBank/DDBJ whole genome shotgun (WGS) entry which is preliminary data.</text>
</comment>
<proteinExistence type="predicted"/>
<reference evidence="1" key="1">
    <citation type="journal article" date="2019" name="Sci. Rep.">
        <title>Draft genome of Tanacetum cinerariifolium, the natural source of mosquito coil.</title>
        <authorList>
            <person name="Yamashiro T."/>
            <person name="Shiraishi A."/>
            <person name="Satake H."/>
            <person name="Nakayama K."/>
        </authorList>
    </citation>
    <scope>NUCLEOTIDE SEQUENCE</scope>
</reference>
<protein>
    <submittedName>
        <fullName evidence="1">Uncharacterized protein</fullName>
    </submittedName>
</protein>
<name>A0A699QRP1_TANCI</name>
<feature type="non-terminal residue" evidence="1">
    <location>
        <position position="1"/>
    </location>
</feature>
<sequence>NLDVVVGRGHVEGGVGQELTGFQLQGARYRYVVRHAVHGQVAFYLHRVRAGPAQRRRIGPRKVAGEGGFGVLLRFEVILVEMLLHERALELKLADGHRKRQLPGGQVEHRRYLVISGFNILDGTARKEVDMTRFDLRSGCEGVTRRKMRLFADGRRPRGASVVELAGSYPGLDASDVAVRHFRSAFGHGVVAGLLLDAAQEQGGGHGFECLIGA</sequence>
<evidence type="ECO:0000313" key="1">
    <source>
        <dbReference type="EMBL" id="GFC75313.1"/>
    </source>
</evidence>
<dbReference type="AlphaFoldDB" id="A0A699QRP1"/>
<organism evidence="1">
    <name type="scientific">Tanacetum cinerariifolium</name>
    <name type="common">Dalmatian daisy</name>
    <name type="synonym">Chrysanthemum cinerariifolium</name>
    <dbReference type="NCBI Taxonomy" id="118510"/>
    <lineage>
        <taxon>Eukaryota</taxon>
        <taxon>Viridiplantae</taxon>
        <taxon>Streptophyta</taxon>
        <taxon>Embryophyta</taxon>
        <taxon>Tracheophyta</taxon>
        <taxon>Spermatophyta</taxon>
        <taxon>Magnoliopsida</taxon>
        <taxon>eudicotyledons</taxon>
        <taxon>Gunneridae</taxon>
        <taxon>Pentapetalae</taxon>
        <taxon>asterids</taxon>
        <taxon>campanulids</taxon>
        <taxon>Asterales</taxon>
        <taxon>Asteraceae</taxon>
        <taxon>Asteroideae</taxon>
        <taxon>Anthemideae</taxon>
        <taxon>Anthemidinae</taxon>
        <taxon>Tanacetum</taxon>
    </lineage>
</organism>
<dbReference type="EMBL" id="BKCJ011051159">
    <property type="protein sequence ID" value="GFC75313.1"/>
    <property type="molecule type" value="Genomic_DNA"/>
</dbReference>
<gene>
    <name evidence="1" type="ORF">Tci_847283</name>
</gene>
<accession>A0A699QRP1</accession>